<sequence>MLLPESKSVATSLNRIVSGGTFPTLSSLDKPVDSKVWKRLKLIATEVLNQPTEANFQHCFQQWKSRMERCRDRQGEYIEGEKVATVIGNE</sequence>
<accession>A0AAV8Z7Y2</accession>
<protein>
    <submittedName>
        <fullName evidence="1">Uncharacterized protein</fullName>
    </submittedName>
</protein>
<name>A0AAV8Z7Y2_9CUCU</name>
<dbReference type="AlphaFoldDB" id="A0AAV8Z7Y2"/>
<dbReference type="EMBL" id="JAPWTK010000010">
    <property type="protein sequence ID" value="KAJ8960052.1"/>
    <property type="molecule type" value="Genomic_DNA"/>
</dbReference>
<evidence type="ECO:0000313" key="1">
    <source>
        <dbReference type="EMBL" id="KAJ8960052.1"/>
    </source>
</evidence>
<keyword evidence="2" id="KW-1185">Reference proteome</keyword>
<organism evidence="1 2">
    <name type="scientific">Aromia moschata</name>
    <dbReference type="NCBI Taxonomy" id="1265417"/>
    <lineage>
        <taxon>Eukaryota</taxon>
        <taxon>Metazoa</taxon>
        <taxon>Ecdysozoa</taxon>
        <taxon>Arthropoda</taxon>
        <taxon>Hexapoda</taxon>
        <taxon>Insecta</taxon>
        <taxon>Pterygota</taxon>
        <taxon>Neoptera</taxon>
        <taxon>Endopterygota</taxon>
        <taxon>Coleoptera</taxon>
        <taxon>Polyphaga</taxon>
        <taxon>Cucujiformia</taxon>
        <taxon>Chrysomeloidea</taxon>
        <taxon>Cerambycidae</taxon>
        <taxon>Cerambycinae</taxon>
        <taxon>Callichromatini</taxon>
        <taxon>Aromia</taxon>
    </lineage>
</organism>
<comment type="caution">
    <text evidence="1">The sequence shown here is derived from an EMBL/GenBank/DDBJ whole genome shotgun (WGS) entry which is preliminary data.</text>
</comment>
<gene>
    <name evidence="1" type="ORF">NQ318_009491</name>
</gene>
<reference evidence="1" key="1">
    <citation type="journal article" date="2023" name="Insect Mol. Biol.">
        <title>Genome sequencing provides insights into the evolution of gene families encoding plant cell wall-degrading enzymes in longhorned beetles.</title>
        <authorList>
            <person name="Shin N.R."/>
            <person name="Okamura Y."/>
            <person name="Kirsch R."/>
            <person name="Pauchet Y."/>
        </authorList>
    </citation>
    <scope>NUCLEOTIDE SEQUENCE</scope>
    <source>
        <strain evidence="1">AMC_N1</strain>
    </source>
</reference>
<dbReference type="Proteomes" id="UP001162162">
    <property type="component" value="Unassembled WGS sequence"/>
</dbReference>
<evidence type="ECO:0000313" key="2">
    <source>
        <dbReference type="Proteomes" id="UP001162162"/>
    </source>
</evidence>
<proteinExistence type="predicted"/>